<evidence type="ECO:0000313" key="1">
    <source>
        <dbReference type="EMBL" id="RKR83177.1"/>
    </source>
</evidence>
<accession>A0A495J2L2</accession>
<dbReference type="AlphaFoldDB" id="A0A495J2L2"/>
<reference evidence="1 2" key="1">
    <citation type="submission" date="2018-10" db="EMBL/GenBank/DDBJ databases">
        <title>Genomic Encyclopedia of Archaeal and Bacterial Type Strains, Phase II (KMG-II): from individual species to whole genera.</title>
        <authorList>
            <person name="Goeker M."/>
        </authorList>
    </citation>
    <scope>NUCLEOTIDE SEQUENCE [LARGE SCALE GENOMIC DNA]</scope>
    <source>
        <strain evidence="1 2">DSM 18602</strain>
    </source>
</reference>
<name>A0A495J2L2_9SPHI</name>
<sequence>MSHQVTDLNTITATTAITIALSTPGSSGAAEGSKPRNTVGVISSNSKATKMDKYSLCLFAKHPIANLV</sequence>
<gene>
    <name evidence="1" type="ORF">BDD43_3379</name>
</gene>
<evidence type="ECO:0000313" key="2">
    <source>
        <dbReference type="Proteomes" id="UP000268007"/>
    </source>
</evidence>
<protein>
    <submittedName>
        <fullName evidence="1">Uncharacterized protein</fullName>
    </submittedName>
</protein>
<dbReference type="EMBL" id="RBKU01000001">
    <property type="protein sequence ID" value="RKR83177.1"/>
    <property type="molecule type" value="Genomic_DNA"/>
</dbReference>
<comment type="caution">
    <text evidence="1">The sequence shown here is derived from an EMBL/GenBank/DDBJ whole genome shotgun (WGS) entry which is preliminary data.</text>
</comment>
<dbReference type="Proteomes" id="UP000268007">
    <property type="component" value="Unassembled WGS sequence"/>
</dbReference>
<organism evidence="1 2">
    <name type="scientific">Mucilaginibacter gracilis</name>
    <dbReference type="NCBI Taxonomy" id="423350"/>
    <lineage>
        <taxon>Bacteria</taxon>
        <taxon>Pseudomonadati</taxon>
        <taxon>Bacteroidota</taxon>
        <taxon>Sphingobacteriia</taxon>
        <taxon>Sphingobacteriales</taxon>
        <taxon>Sphingobacteriaceae</taxon>
        <taxon>Mucilaginibacter</taxon>
    </lineage>
</organism>
<keyword evidence="2" id="KW-1185">Reference proteome</keyword>
<proteinExistence type="predicted"/>